<accession>A0A1D1UYG0</accession>
<dbReference type="PRINTS" id="PR00821">
    <property type="entry name" value="TAGLIPASE"/>
</dbReference>
<keyword evidence="8" id="KW-1185">Reference proteome</keyword>
<comment type="caution">
    <text evidence="7">The sequence shown here is derived from an EMBL/GenBank/DDBJ whole genome shotgun (WGS) entry which is preliminary data.</text>
</comment>
<dbReference type="CDD" id="cd00707">
    <property type="entry name" value="Pancreat_lipase_like"/>
    <property type="match status" value="1"/>
</dbReference>
<evidence type="ECO:0000256" key="5">
    <source>
        <dbReference type="SAM" id="SignalP"/>
    </source>
</evidence>
<protein>
    <recommendedName>
        <fullName evidence="6">Lipase domain-containing protein</fullName>
    </recommendedName>
</protein>
<gene>
    <name evidence="7" type="primary">RvY_04448-1</name>
    <name evidence="7" type="synonym">RvY_04448.1</name>
    <name evidence="7" type="ORF">RvY_04448</name>
</gene>
<name>A0A1D1UYG0_RAMVA</name>
<comment type="similarity">
    <text evidence="2 4">Belongs to the AB hydrolase superfamily. Lipase family.</text>
</comment>
<evidence type="ECO:0000313" key="7">
    <source>
        <dbReference type="EMBL" id="GAU92357.1"/>
    </source>
</evidence>
<evidence type="ECO:0000256" key="4">
    <source>
        <dbReference type="RuleBase" id="RU004262"/>
    </source>
</evidence>
<dbReference type="InterPro" id="IPR029058">
    <property type="entry name" value="AB_hydrolase_fold"/>
</dbReference>
<dbReference type="GO" id="GO:0016298">
    <property type="term" value="F:lipase activity"/>
    <property type="evidence" value="ECO:0007669"/>
    <property type="project" value="InterPro"/>
</dbReference>
<feature type="domain" description="Lipase" evidence="6">
    <location>
        <begin position="43"/>
        <end position="325"/>
    </location>
</feature>
<feature type="chain" id="PRO_5008897769" description="Lipase domain-containing protein" evidence="5">
    <location>
        <begin position="32"/>
        <end position="328"/>
    </location>
</feature>
<feature type="signal peptide" evidence="5">
    <location>
        <begin position="1"/>
        <end position="31"/>
    </location>
</feature>
<reference evidence="7 8" key="1">
    <citation type="journal article" date="2016" name="Nat. Commun.">
        <title>Extremotolerant tardigrade genome and improved radiotolerance of human cultured cells by tardigrade-unique protein.</title>
        <authorList>
            <person name="Hashimoto T."/>
            <person name="Horikawa D.D."/>
            <person name="Saito Y."/>
            <person name="Kuwahara H."/>
            <person name="Kozuka-Hata H."/>
            <person name="Shin-I T."/>
            <person name="Minakuchi Y."/>
            <person name="Ohishi K."/>
            <person name="Motoyama A."/>
            <person name="Aizu T."/>
            <person name="Enomoto A."/>
            <person name="Kondo K."/>
            <person name="Tanaka S."/>
            <person name="Hara Y."/>
            <person name="Koshikawa S."/>
            <person name="Sagara H."/>
            <person name="Miura T."/>
            <person name="Yokobori S."/>
            <person name="Miyagawa K."/>
            <person name="Suzuki Y."/>
            <person name="Kubo T."/>
            <person name="Oyama M."/>
            <person name="Kohara Y."/>
            <person name="Fujiyama A."/>
            <person name="Arakawa K."/>
            <person name="Katayama T."/>
            <person name="Toyoda A."/>
            <person name="Kunieda T."/>
        </authorList>
    </citation>
    <scope>NUCLEOTIDE SEQUENCE [LARGE SCALE GENOMIC DNA]</scope>
    <source>
        <strain evidence="7 8">YOKOZUNA-1</strain>
    </source>
</reference>
<evidence type="ECO:0000256" key="1">
    <source>
        <dbReference type="ARBA" id="ARBA00004613"/>
    </source>
</evidence>
<evidence type="ECO:0000256" key="2">
    <source>
        <dbReference type="ARBA" id="ARBA00010701"/>
    </source>
</evidence>
<dbReference type="GO" id="GO:0016042">
    <property type="term" value="P:lipid catabolic process"/>
    <property type="evidence" value="ECO:0007669"/>
    <property type="project" value="TreeGrafter"/>
</dbReference>
<dbReference type="EMBL" id="BDGG01000002">
    <property type="protein sequence ID" value="GAU92357.1"/>
    <property type="molecule type" value="Genomic_DNA"/>
</dbReference>
<evidence type="ECO:0000313" key="8">
    <source>
        <dbReference type="Proteomes" id="UP000186922"/>
    </source>
</evidence>
<evidence type="ECO:0000259" key="6">
    <source>
        <dbReference type="Pfam" id="PF00151"/>
    </source>
</evidence>
<keyword evidence="3" id="KW-0964">Secreted</keyword>
<sequence length="328" mass="35502">MRLFGVLFVVSALSIDRVAPSLLSWLTGGSASNNGPLDTGRLAMYLNTRRNPSKAEALDVENPASVRSSKFLASKPVVVLIHGYSDLYSRSWWSDIVTEFLQAEDLNVFRLDWSAGNRPPYSTATTNAVAVGEYLSDFLLALVQAGVRPDHIYLVGHSLGCHLAGYAGKAFKKNSGSQIGRITGLDPAGPSFTNSPVSKRLDSSDATYVDTIVTDSGNYGSTTKMGHLNFYPNGGRKQPGCRQGLTLYNCNHARALGYFTESINNKACTMTGHICDSYEKFLQGGCNQCSADTCTPMGYHANIRIADRSRGPVSFYLTTSGSSPYCRI</sequence>
<dbReference type="Gene3D" id="3.40.50.1820">
    <property type="entry name" value="alpha/beta hydrolase"/>
    <property type="match status" value="1"/>
</dbReference>
<dbReference type="Proteomes" id="UP000186922">
    <property type="component" value="Unassembled WGS sequence"/>
</dbReference>
<evidence type="ECO:0000256" key="3">
    <source>
        <dbReference type="ARBA" id="ARBA00022525"/>
    </source>
</evidence>
<comment type="subcellular location">
    <subcellularLocation>
        <location evidence="1">Secreted</location>
    </subcellularLocation>
</comment>
<proteinExistence type="inferred from homology"/>
<dbReference type="InterPro" id="IPR000734">
    <property type="entry name" value="TAG_lipase"/>
</dbReference>
<dbReference type="InterPro" id="IPR013818">
    <property type="entry name" value="Lipase"/>
</dbReference>
<dbReference type="AlphaFoldDB" id="A0A1D1UYG0"/>
<organism evidence="7 8">
    <name type="scientific">Ramazzottius varieornatus</name>
    <name type="common">Water bear</name>
    <name type="synonym">Tardigrade</name>
    <dbReference type="NCBI Taxonomy" id="947166"/>
    <lineage>
        <taxon>Eukaryota</taxon>
        <taxon>Metazoa</taxon>
        <taxon>Ecdysozoa</taxon>
        <taxon>Tardigrada</taxon>
        <taxon>Eutardigrada</taxon>
        <taxon>Parachela</taxon>
        <taxon>Hypsibioidea</taxon>
        <taxon>Ramazzottiidae</taxon>
        <taxon>Ramazzottius</taxon>
    </lineage>
</organism>
<keyword evidence="5" id="KW-0732">Signal</keyword>
<dbReference type="SUPFAM" id="SSF53474">
    <property type="entry name" value="alpha/beta-Hydrolases"/>
    <property type="match status" value="1"/>
</dbReference>
<dbReference type="OrthoDB" id="199913at2759"/>
<dbReference type="GO" id="GO:0005615">
    <property type="term" value="C:extracellular space"/>
    <property type="evidence" value="ECO:0007669"/>
    <property type="project" value="TreeGrafter"/>
</dbReference>
<dbReference type="InterPro" id="IPR033906">
    <property type="entry name" value="Lipase_N"/>
</dbReference>
<dbReference type="STRING" id="947166.A0A1D1UYG0"/>
<dbReference type="Pfam" id="PF00151">
    <property type="entry name" value="Lipase"/>
    <property type="match status" value="1"/>
</dbReference>
<dbReference type="PANTHER" id="PTHR11610">
    <property type="entry name" value="LIPASE"/>
    <property type="match status" value="1"/>
</dbReference>